<comment type="caution">
    <text evidence="1">The sequence shown here is derived from an EMBL/GenBank/DDBJ whole genome shotgun (WGS) entry which is preliminary data.</text>
</comment>
<reference evidence="1 2" key="1">
    <citation type="submission" date="2010-08" db="EMBL/GenBank/DDBJ databases">
        <authorList>
            <person name="Weinstock G."/>
            <person name="Sodergren E."/>
            <person name="Clifton S."/>
            <person name="Fulton L."/>
            <person name="Fulton B."/>
            <person name="Courtney L."/>
            <person name="Fronick C."/>
            <person name="Harrison M."/>
            <person name="Strong C."/>
            <person name="Farmer C."/>
            <person name="Delahaunty K."/>
            <person name="Markovic C."/>
            <person name="Hall O."/>
            <person name="Minx P."/>
            <person name="Tomlinson C."/>
            <person name="Mitreva M."/>
            <person name="Hou S."/>
            <person name="Chen J."/>
            <person name="Wollam A."/>
            <person name="Pepin K.H."/>
            <person name="Johnson M."/>
            <person name="Bhonagiri V."/>
            <person name="Zhang X."/>
            <person name="Suruliraj S."/>
            <person name="Warren W."/>
            <person name="Chinwalla A."/>
            <person name="Mardis E.R."/>
            <person name="Wilson R.K."/>
        </authorList>
    </citation>
    <scope>NUCLEOTIDE SEQUENCE [LARGE SCALE GENOMIC DNA]</scope>
    <source>
        <strain evidence="1 2">KLE1255</strain>
    </source>
</reference>
<evidence type="ECO:0000313" key="2">
    <source>
        <dbReference type="Proteomes" id="UP000006028"/>
    </source>
</evidence>
<sequence>MIPYRTHPGKSLQRRELERITLTFFAQILRCPLDKLGLPRYTLCQKVRFRAG</sequence>
<dbReference type="Proteomes" id="UP000006028">
    <property type="component" value="Unassembled WGS sequence"/>
</dbReference>
<protein>
    <submittedName>
        <fullName evidence="1">Uncharacterized protein</fullName>
    </submittedName>
</protein>
<dbReference type="EMBL" id="AECU01000120">
    <property type="protein sequence ID" value="EFQ06927.1"/>
    <property type="molecule type" value="Genomic_DNA"/>
</dbReference>
<dbReference type="STRING" id="748224.HMPREF9436_01522"/>
<dbReference type="HOGENOM" id="CLU_3080034_0_0_9"/>
<accession>E2ZIM8</accession>
<evidence type="ECO:0000313" key="1">
    <source>
        <dbReference type="EMBL" id="EFQ06927.1"/>
    </source>
</evidence>
<organism evidence="1 2">
    <name type="scientific">Faecalibacterium cf. prausnitzii KLE1255</name>
    <dbReference type="NCBI Taxonomy" id="748224"/>
    <lineage>
        <taxon>Bacteria</taxon>
        <taxon>Bacillati</taxon>
        <taxon>Bacillota</taxon>
        <taxon>Clostridia</taxon>
        <taxon>Eubacteriales</taxon>
        <taxon>Oscillospiraceae</taxon>
        <taxon>Faecalibacterium</taxon>
    </lineage>
</organism>
<dbReference type="BioCyc" id="FCF748224-HMP:GTSS-205-MONOMER"/>
<name>E2ZIM8_9FIRM</name>
<gene>
    <name evidence="1" type="ORF">HMPREF9436_01522</name>
</gene>
<dbReference type="AlphaFoldDB" id="E2ZIM8"/>
<proteinExistence type="predicted"/>